<gene>
    <name evidence="3" type="ORF">E7811_04590</name>
</gene>
<accession>A0A4S3MS98</accession>
<dbReference type="Proteomes" id="UP000309450">
    <property type="component" value="Unassembled WGS sequence"/>
</dbReference>
<evidence type="ECO:0000259" key="2">
    <source>
        <dbReference type="Pfam" id="PF13840"/>
    </source>
</evidence>
<dbReference type="EMBL" id="SSND01000001">
    <property type="protein sequence ID" value="THD85004.1"/>
    <property type="molecule type" value="Genomic_DNA"/>
</dbReference>
<dbReference type="PANTHER" id="PTHR39199">
    <property type="entry name" value="BLR5128 PROTEIN"/>
    <property type="match status" value="1"/>
</dbReference>
<evidence type="ECO:0000313" key="4">
    <source>
        <dbReference type="Proteomes" id="UP000309450"/>
    </source>
</evidence>
<dbReference type="InterPro" id="IPR027795">
    <property type="entry name" value="CASTOR_ACT_dom"/>
</dbReference>
<reference evidence="3 4" key="1">
    <citation type="submission" date="2019-04" db="EMBL/GenBank/DDBJ databases">
        <title>Draft genome sequence of Gemmobacter aestuarii sp. nov.</title>
        <authorList>
            <person name="Hameed A."/>
            <person name="Lin S.-Y."/>
            <person name="Shahina M."/>
            <person name="Lai W.-A."/>
            <person name="Young C.-C."/>
        </authorList>
    </citation>
    <scope>NUCLEOTIDE SEQUENCE [LARGE SCALE GENOMIC DNA]</scope>
    <source>
        <strain evidence="3 4">CC-PW-75</strain>
    </source>
</reference>
<comment type="caution">
    <text evidence="3">The sequence shown here is derived from an EMBL/GenBank/DDBJ whole genome shotgun (WGS) entry which is preliminary data.</text>
</comment>
<organism evidence="3 4">
    <name type="scientific">Aliigemmobacter aestuarii</name>
    <dbReference type="NCBI Taxonomy" id="1445661"/>
    <lineage>
        <taxon>Bacteria</taxon>
        <taxon>Pseudomonadati</taxon>
        <taxon>Pseudomonadota</taxon>
        <taxon>Alphaproteobacteria</taxon>
        <taxon>Rhodobacterales</taxon>
        <taxon>Paracoccaceae</taxon>
        <taxon>Aliigemmobacter</taxon>
    </lineage>
</organism>
<protein>
    <submittedName>
        <fullName evidence="3">ACT domain-containing protein</fullName>
    </submittedName>
</protein>
<dbReference type="SUPFAM" id="SSF55021">
    <property type="entry name" value="ACT-like"/>
    <property type="match status" value="2"/>
</dbReference>
<proteinExistence type="predicted"/>
<feature type="domain" description="CASTOR ACT" evidence="2">
    <location>
        <begin position="71"/>
        <end position="124"/>
    </location>
</feature>
<dbReference type="Pfam" id="PF10000">
    <property type="entry name" value="ACT_3"/>
    <property type="match status" value="1"/>
</dbReference>
<dbReference type="PANTHER" id="PTHR39199:SF1">
    <property type="entry name" value="BLR5128 PROTEIN"/>
    <property type="match status" value="1"/>
</dbReference>
<evidence type="ECO:0000313" key="3">
    <source>
        <dbReference type="EMBL" id="THD85004.1"/>
    </source>
</evidence>
<feature type="domain" description="DUF2241" evidence="1">
    <location>
        <begin position="2"/>
        <end position="66"/>
    </location>
</feature>
<dbReference type="OrthoDB" id="517867at2"/>
<evidence type="ECO:0000259" key="1">
    <source>
        <dbReference type="Pfam" id="PF10000"/>
    </source>
</evidence>
<dbReference type="AlphaFoldDB" id="A0A4S3MS98"/>
<sequence>MTGETDLAVLLRSMQPDLRGKDWGFAVAHAVPEGILPFATVAEDEGLTLVAPMAALQSAGLAPEGPMARISLTVHSSLQAVGLTAAFATALGQAGISANVIAGFHHDHIFVAAADADRAMTVLRALSNA</sequence>
<dbReference type="Pfam" id="PF13840">
    <property type="entry name" value="ACT_7"/>
    <property type="match status" value="1"/>
</dbReference>
<dbReference type="InterPro" id="IPR018717">
    <property type="entry name" value="DUF2241"/>
</dbReference>
<keyword evidence="4" id="KW-1185">Reference proteome</keyword>
<dbReference type="InterPro" id="IPR045865">
    <property type="entry name" value="ACT-like_dom_sf"/>
</dbReference>
<dbReference type="RefSeq" id="WP_136393381.1">
    <property type="nucleotide sequence ID" value="NZ_SSND01000001.1"/>
</dbReference>
<name>A0A4S3MS98_9RHOB</name>
<dbReference type="Gene3D" id="3.30.2130.10">
    <property type="entry name" value="VC0802-like"/>
    <property type="match status" value="1"/>
</dbReference>